<dbReference type="KEGG" id="sphv:F9278_25780"/>
<dbReference type="EMBL" id="CP045096">
    <property type="protein sequence ID" value="QFR02807.1"/>
    <property type="molecule type" value="Genomic_DNA"/>
</dbReference>
<feature type="region of interest" description="Disordered" evidence="1">
    <location>
        <begin position="1"/>
        <end position="26"/>
    </location>
</feature>
<accession>A0A5P8KIG6</accession>
<gene>
    <name evidence="2" type="ORF">F9278_25780</name>
</gene>
<evidence type="ECO:0000313" key="2">
    <source>
        <dbReference type="EMBL" id="QFR02807.1"/>
    </source>
</evidence>
<proteinExistence type="predicted"/>
<organism evidence="2 3">
    <name type="scientific">Streptomyces phaeolivaceus</name>
    <dbReference type="NCBI Taxonomy" id="2653200"/>
    <lineage>
        <taxon>Bacteria</taxon>
        <taxon>Bacillati</taxon>
        <taxon>Actinomycetota</taxon>
        <taxon>Actinomycetes</taxon>
        <taxon>Kitasatosporales</taxon>
        <taxon>Streptomycetaceae</taxon>
        <taxon>Streptomyces</taxon>
    </lineage>
</organism>
<feature type="compositionally biased region" description="Low complexity" evidence="1">
    <location>
        <begin position="12"/>
        <end position="26"/>
    </location>
</feature>
<protein>
    <submittedName>
        <fullName evidence="2">Uncharacterized protein</fullName>
    </submittedName>
</protein>
<dbReference type="Proteomes" id="UP000327294">
    <property type="component" value="Chromosome"/>
</dbReference>
<name>A0A5P8KIG6_9ACTN</name>
<reference evidence="2 3" key="1">
    <citation type="submission" date="2019-10" db="EMBL/GenBank/DDBJ databases">
        <title>Streptomyces sp. strain GY16 isolated from leaves of Broussonetia papyrifera.</title>
        <authorList>
            <person name="Mo P."/>
        </authorList>
    </citation>
    <scope>NUCLEOTIDE SEQUENCE [LARGE SCALE GENOMIC DNA]</scope>
    <source>
        <strain evidence="2 3">GY16</strain>
    </source>
</reference>
<evidence type="ECO:0000313" key="3">
    <source>
        <dbReference type="Proteomes" id="UP000327294"/>
    </source>
</evidence>
<sequence>MITRGDSGMVGLGPERLLRPGGPLCPTDMPRTVEVATRARPEPGPTPESDTLTVRIRLRGGTVIWSGLAYPGPDGGPVEEARFDLAQYLGEIGRAYAALVGRP</sequence>
<dbReference type="AlphaFoldDB" id="A0A5P8KIG6"/>
<evidence type="ECO:0000256" key="1">
    <source>
        <dbReference type="SAM" id="MobiDB-lite"/>
    </source>
</evidence>
<keyword evidence="3" id="KW-1185">Reference proteome</keyword>